<dbReference type="GeneID" id="37025752"/>
<dbReference type="Pfam" id="PF09335">
    <property type="entry name" value="VTT_dom"/>
    <property type="match status" value="1"/>
</dbReference>
<evidence type="ECO:0000313" key="12">
    <source>
        <dbReference type="EMBL" id="PWN27898.1"/>
    </source>
</evidence>
<keyword evidence="13" id="KW-1185">Reference proteome</keyword>
<keyword evidence="9 10" id="KW-0472">Membrane</keyword>
<dbReference type="STRING" id="1569628.A0A316USX8"/>
<comment type="function">
    <text evidence="1">Golgi membrane protein involved in vesicular trafficking and spindle migration.</text>
</comment>
<evidence type="ECO:0000256" key="9">
    <source>
        <dbReference type="ARBA" id="ARBA00023136"/>
    </source>
</evidence>
<keyword evidence="6 10" id="KW-0812">Transmembrane</keyword>
<feature type="transmembrane region" description="Helical" evidence="10">
    <location>
        <begin position="222"/>
        <end position="244"/>
    </location>
</feature>
<organism evidence="12 13">
    <name type="scientific">Jaminaea rosea</name>
    <dbReference type="NCBI Taxonomy" id="1569628"/>
    <lineage>
        <taxon>Eukaryota</taxon>
        <taxon>Fungi</taxon>
        <taxon>Dikarya</taxon>
        <taxon>Basidiomycota</taxon>
        <taxon>Ustilaginomycotina</taxon>
        <taxon>Exobasidiomycetes</taxon>
        <taxon>Microstromatales</taxon>
        <taxon>Microstromatales incertae sedis</taxon>
        <taxon>Jaminaea</taxon>
    </lineage>
</organism>
<name>A0A316USX8_9BASI</name>
<accession>A0A316USX8</accession>
<evidence type="ECO:0000256" key="10">
    <source>
        <dbReference type="SAM" id="Phobius"/>
    </source>
</evidence>
<dbReference type="EMBL" id="KZ819666">
    <property type="protein sequence ID" value="PWN27898.1"/>
    <property type="molecule type" value="Genomic_DNA"/>
</dbReference>
<dbReference type="InterPro" id="IPR051076">
    <property type="entry name" value="Golgi_membrane_TVP38/TMEM64"/>
</dbReference>
<dbReference type="RefSeq" id="XP_025362510.1">
    <property type="nucleotide sequence ID" value="XM_025503929.1"/>
</dbReference>
<evidence type="ECO:0000256" key="7">
    <source>
        <dbReference type="ARBA" id="ARBA00022989"/>
    </source>
</evidence>
<comment type="similarity">
    <text evidence="3">Belongs to the TVP38/TMEM64 family.</text>
</comment>
<evidence type="ECO:0000259" key="11">
    <source>
        <dbReference type="Pfam" id="PF09335"/>
    </source>
</evidence>
<dbReference type="PANTHER" id="PTHR47549:SF1">
    <property type="entry name" value="GOLGI APPARATUS MEMBRANE PROTEIN TVP38"/>
    <property type="match status" value="1"/>
</dbReference>
<reference evidence="12 13" key="1">
    <citation type="journal article" date="2018" name="Mol. Biol. Evol.">
        <title>Broad Genomic Sampling Reveals a Smut Pathogenic Ancestry of the Fungal Clade Ustilaginomycotina.</title>
        <authorList>
            <person name="Kijpornyongpan T."/>
            <person name="Mondo S.J."/>
            <person name="Barry K."/>
            <person name="Sandor L."/>
            <person name="Lee J."/>
            <person name="Lipzen A."/>
            <person name="Pangilinan J."/>
            <person name="LaButti K."/>
            <person name="Hainaut M."/>
            <person name="Henrissat B."/>
            <person name="Grigoriev I.V."/>
            <person name="Spatafora J.W."/>
            <person name="Aime M.C."/>
        </authorList>
    </citation>
    <scope>NUCLEOTIDE SEQUENCE [LARGE SCALE GENOMIC DNA]</scope>
    <source>
        <strain evidence="12 13">MCA 5214</strain>
    </source>
</reference>
<evidence type="ECO:0000256" key="4">
    <source>
        <dbReference type="ARBA" id="ARBA00013533"/>
    </source>
</evidence>
<evidence type="ECO:0000256" key="3">
    <source>
        <dbReference type="ARBA" id="ARBA00008640"/>
    </source>
</evidence>
<keyword evidence="7 10" id="KW-1133">Transmembrane helix</keyword>
<dbReference type="OrthoDB" id="166803at2759"/>
<feature type="transmembrane region" description="Helical" evidence="10">
    <location>
        <begin position="12"/>
        <end position="31"/>
    </location>
</feature>
<dbReference type="InterPro" id="IPR032816">
    <property type="entry name" value="VTT_dom"/>
</dbReference>
<evidence type="ECO:0000256" key="8">
    <source>
        <dbReference type="ARBA" id="ARBA00023034"/>
    </source>
</evidence>
<dbReference type="GO" id="GO:0000139">
    <property type="term" value="C:Golgi membrane"/>
    <property type="evidence" value="ECO:0007669"/>
    <property type="project" value="UniProtKB-SubCell"/>
</dbReference>
<feature type="non-terminal residue" evidence="12">
    <location>
        <position position="249"/>
    </location>
</feature>
<feature type="non-terminal residue" evidence="12">
    <location>
        <position position="1"/>
    </location>
</feature>
<evidence type="ECO:0000256" key="6">
    <source>
        <dbReference type="ARBA" id="ARBA00022692"/>
    </source>
</evidence>
<dbReference type="GO" id="GO:0000022">
    <property type="term" value="P:mitotic spindle elongation"/>
    <property type="evidence" value="ECO:0007669"/>
    <property type="project" value="TreeGrafter"/>
</dbReference>
<proteinExistence type="inferred from homology"/>
<dbReference type="PANTHER" id="PTHR47549">
    <property type="entry name" value="GOLGI APPARATUS MEMBRANE PROTEIN TVP38-RELATED"/>
    <property type="match status" value="1"/>
</dbReference>
<comment type="subcellular location">
    <subcellularLocation>
        <location evidence="2">Golgi apparatus membrane</location>
        <topology evidence="2">Multi-pass membrane protein</topology>
    </subcellularLocation>
</comment>
<feature type="transmembrane region" description="Helical" evidence="10">
    <location>
        <begin position="181"/>
        <end position="201"/>
    </location>
</feature>
<sequence length="249" mass="27293">YRALSPRAKVVVGLIALVYAAFTLVIIRLGPHGLLEWLAQFSTFFAQSSLGPLILILLLILLSFPPTIGYGTVITLCGLSFGSPLAAPGNSLGYAWFIAASGCLLGSVTAFLVCRIALDTHGADWSWVRKVRQGKEWKAMEKAVERKGWKMILLIRLCPFPFVYSNLFFASLRPEVIPMPFFVLATLATTPKLFLHVFIGAQTFEAIQAGRDGGEAATHTSGWFRLFYVVGASALGAATSWYIYHETKK</sequence>
<dbReference type="AlphaFoldDB" id="A0A316USX8"/>
<feature type="transmembrane region" description="Helical" evidence="10">
    <location>
        <begin position="148"/>
        <end position="169"/>
    </location>
</feature>
<protein>
    <recommendedName>
        <fullName evidence="4">Golgi apparatus membrane protein TVP38</fullName>
    </recommendedName>
    <alternativeName>
        <fullName evidence="5">Golgi apparatus membrane protein tvp38</fullName>
    </alternativeName>
</protein>
<dbReference type="GO" id="GO:0016192">
    <property type="term" value="P:vesicle-mediated transport"/>
    <property type="evidence" value="ECO:0007669"/>
    <property type="project" value="TreeGrafter"/>
</dbReference>
<evidence type="ECO:0000256" key="2">
    <source>
        <dbReference type="ARBA" id="ARBA00004653"/>
    </source>
</evidence>
<feature type="transmembrane region" description="Helical" evidence="10">
    <location>
        <begin position="93"/>
        <end position="118"/>
    </location>
</feature>
<evidence type="ECO:0000256" key="5">
    <source>
        <dbReference type="ARBA" id="ARBA00020673"/>
    </source>
</evidence>
<feature type="domain" description="VTT" evidence="11">
    <location>
        <begin position="73"/>
        <end position="202"/>
    </location>
</feature>
<dbReference type="Proteomes" id="UP000245884">
    <property type="component" value="Unassembled WGS sequence"/>
</dbReference>
<evidence type="ECO:0000313" key="13">
    <source>
        <dbReference type="Proteomes" id="UP000245884"/>
    </source>
</evidence>
<feature type="transmembrane region" description="Helical" evidence="10">
    <location>
        <begin position="37"/>
        <end position="61"/>
    </location>
</feature>
<evidence type="ECO:0000256" key="1">
    <source>
        <dbReference type="ARBA" id="ARBA00002978"/>
    </source>
</evidence>
<feature type="transmembrane region" description="Helical" evidence="10">
    <location>
        <begin position="68"/>
        <end position="87"/>
    </location>
</feature>
<keyword evidence="8" id="KW-0333">Golgi apparatus</keyword>
<gene>
    <name evidence="12" type="ORF">BDZ90DRAFT_205265</name>
</gene>